<dbReference type="STRING" id="2082308.A0A2K1QZR2"/>
<dbReference type="InterPro" id="IPR007361">
    <property type="entry name" value="DUF427"/>
</dbReference>
<reference evidence="2 3" key="1">
    <citation type="submission" date="2017-06" db="EMBL/GenBank/DDBJ databases">
        <title>Draft genome sequence of a variant of Elsinoe murrayae.</title>
        <authorList>
            <person name="Cheng Q."/>
        </authorList>
    </citation>
    <scope>NUCLEOTIDE SEQUENCE [LARGE SCALE GENOMIC DNA]</scope>
    <source>
        <strain evidence="2 3">CQ-2017a</strain>
    </source>
</reference>
<protein>
    <recommendedName>
        <fullName evidence="1">DUF427 domain-containing protein</fullName>
    </recommendedName>
</protein>
<proteinExistence type="predicted"/>
<gene>
    <name evidence="2" type="ORF">CAC42_5981</name>
</gene>
<dbReference type="PANTHER" id="PTHR34310">
    <property type="entry name" value="DUF427 DOMAIN PROTEIN (AFU_ORTHOLOGUE AFUA_3G02220)"/>
    <property type="match status" value="1"/>
</dbReference>
<accession>A0A2K1QZR2</accession>
<dbReference type="EMBL" id="NKHZ01000025">
    <property type="protein sequence ID" value="PNS20531.1"/>
    <property type="molecule type" value="Genomic_DNA"/>
</dbReference>
<evidence type="ECO:0000313" key="3">
    <source>
        <dbReference type="Proteomes" id="UP000243797"/>
    </source>
</evidence>
<dbReference type="InterPro" id="IPR038694">
    <property type="entry name" value="DUF427_sf"/>
</dbReference>
<name>A0A2K1QZR2_9PEZI</name>
<dbReference type="InParanoid" id="A0A2K1QZR2"/>
<evidence type="ECO:0000259" key="1">
    <source>
        <dbReference type="Pfam" id="PF04248"/>
    </source>
</evidence>
<dbReference type="Proteomes" id="UP000243797">
    <property type="component" value="Unassembled WGS sequence"/>
</dbReference>
<feature type="domain" description="DUF427" evidence="1">
    <location>
        <begin position="31"/>
        <end position="74"/>
    </location>
</feature>
<dbReference type="AlphaFoldDB" id="A0A2K1QZR2"/>
<dbReference type="OrthoDB" id="18996at2759"/>
<dbReference type="Pfam" id="PF04248">
    <property type="entry name" value="NTP_transf_9"/>
    <property type="match status" value="2"/>
</dbReference>
<dbReference type="Gene3D" id="2.170.150.40">
    <property type="entry name" value="Domain of unknown function (DUF427)"/>
    <property type="match status" value="2"/>
</dbReference>
<sequence>MPPKLDLDLSSLARKIAISGPVKTLPTPRRVRILLNGVYIADSTDALFVWEHPYYPQYYLPRGGFGDEYVKRREEITEGGEKVGWVLEVTVGERRVRGVEFEKGVVGGRVKIVFGDVDQWFEEDTPIYVHPKDPFKRVDIVHSTRPIKISVGGVVIAETTSSMHLYETSLPVRYYMPLTAVDQSVLQPSELKTKCPYKGEAEYYRVVLNGKEYGEVVWYYTRPTVECAAIQGLVCFYDEKVDVEVDGKTQERSKAALP</sequence>
<evidence type="ECO:0000313" key="2">
    <source>
        <dbReference type="EMBL" id="PNS20531.1"/>
    </source>
</evidence>
<dbReference type="PANTHER" id="PTHR34310:SF9">
    <property type="entry name" value="BLR5716 PROTEIN"/>
    <property type="match status" value="1"/>
</dbReference>
<comment type="caution">
    <text evidence="2">The sequence shown here is derived from an EMBL/GenBank/DDBJ whole genome shotgun (WGS) entry which is preliminary data.</text>
</comment>
<feature type="domain" description="DUF427" evidence="1">
    <location>
        <begin position="147"/>
        <end position="239"/>
    </location>
</feature>
<keyword evidence="3" id="KW-1185">Reference proteome</keyword>
<organism evidence="2 3">
    <name type="scientific">Sphaceloma murrayae</name>
    <dbReference type="NCBI Taxonomy" id="2082308"/>
    <lineage>
        <taxon>Eukaryota</taxon>
        <taxon>Fungi</taxon>
        <taxon>Dikarya</taxon>
        <taxon>Ascomycota</taxon>
        <taxon>Pezizomycotina</taxon>
        <taxon>Dothideomycetes</taxon>
        <taxon>Dothideomycetidae</taxon>
        <taxon>Myriangiales</taxon>
        <taxon>Elsinoaceae</taxon>
        <taxon>Sphaceloma</taxon>
    </lineage>
</organism>